<dbReference type="AlphaFoldDB" id="A0A443YJW1"/>
<comment type="caution">
    <text evidence="1">The sequence shown here is derived from an EMBL/GenBank/DDBJ whole genome shotgun (WGS) entry which is preliminary data.</text>
</comment>
<organism evidence="1 2">
    <name type="scientific">Pedobacter chitinilyticus</name>
    <dbReference type="NCBI Taxonomy" id="2233776"/>
    <lineage>
        <taxon>Bacteria</taxon>
        <taxon>Pseudomonadati</taxon>
        <taxon>Bacteroidota</taxon>
        <taxon>Sphingobacteriia</taxon>
        <taxon>Sphingobacteriales</taxon>
        <taxon>Sphingobacteriaceae</taxon>
        <taxon>Pedobacter</taxon>
    </lineage>
</organism>
<keyword evidence="2" id="KW-1185">Reference proteome</keyword>
<evidence type="ECO:0000313" key="2">
    <source>
        <dbReference type="Proteomes" id="UP000284120"/>
    </source>
</evidence>
<dbReference type="OrthoDB" id="1257453at2"/>
<protein>
    <submittedName>
        <fullName evidence="1">Uncharacterized protein</fullName>
    </submittedName>
</protein>
<name>A0A443YJW1_9SPHI</name>
<accession>A0A443YJW1</accession>
<dbReference type="Proteomes" id="UP000284120">
    <property type="component" value="Unassembled WGS sequence"/>
</dbReference>
<dbReference type="EMBL" id="SAYW01000008">
    <property type="protein sequence ID" value="RWU04018.1"/>
    <property type="molecule type" value="Genomic_DNA"/>
</dbReference>
<proteinExistence type="predicted"/>
<evidence type="ECO:0000313" key="1">
    <source>
        <dbReference type="EMBL" id="RWU04018.1"/>
    </source>
</evidence>
<dbReference type="RefSeq" id="WP_113649259.1">
    <property type="nucleotide sequence ID" value="NZ_QMHN01000008.1"/>
</dbReference>
<gene>
    <name evidence="1" type="ORF">DPV69_20290</name>
</gene>
<sequence length="176" mass="21342">MELYREYKDGLFFLTFDSFNLYHSVDDRIAFKQMLNRFLKETDEILCYFRREEDLTDDEELLQLKQSIFTRFTLKGNEFKYLYQIDERRFDAIGKFKLEYDFANAIIEMWKYFYSFSFFAPINNLTFEEYEEYLEVNGFEDIDGKNHVYHQLANFICIKGLGGDYLTITSIQDVNI</sequence>
<reference evidence="1 2" key="1">
    <citation type="submission" date="2018-06" db="EMBL/GenBank/DDBJ databases">
        <title>Pedobacter endophyticus sp. nov., an endophytic bacterium isolated from a leaf of Triticum aestivum.</title>
        <authorList>
            <person name="Zhang L."/>
        </authorList>
    </citation>
    <scope>NUCLEOTIDE SEQUENCE [LARGE SCALE GENOMIC DNA]</scope>
    <source>
        <strain evidence="1 2">CM134L-2</strain>
    </source>
</reference>